<dbReference type="PROSITE" id="PS00041">
    <property type="entry name" value="HTH_ARAC_FAMILY_1"/>
    <property type="match status" value="1"/>
</dbReference>
<evidence type="ECO:0000256" key="1">
    <source>
        <dbReference type="ARBA" id="ARBA00023015"/>
    </source>
</evidence>
<dbReference type="InterPro" id="IPR009057">
    <property type="entry name" value="Homeodomain-like_sf"/>
</dbReference>
<organism evidence="6 7">
    <name type="scientific">Tenacibaculum tangerinum</name>
    <dbReference type="NCBI Taxonomy" id="3038772"/>
    <lineage>
        <taxon>Bacteria</taxon>
        <taxon>Pseudomonadati</taxon>
        <taxon>Bacteroidota</taxon>
        <taxon>Flavobacteriia</taxon>
        <taxon>Flavobacteriales</taxon>
        <taxon>Flavobacteriaceae</taxon>
        <taxon>Tenacibaculum</taxon>
    </lineage>
</organism>
<dbReference type="PANTHER" id="PTHR43280:SF29">
    <property type="entry name" value="ARAC-FAMILY TRANSCRIPTIONAL REGULATOR"/>
    <property type="match status" value="1"/>
</dbReference>
<evidence type="ECO:0000256" key="2">
    <source>
        <dbReference type="ARBA" id="ARBA00023125"/>
    </source>
</evidence>
<dbReference type="SUPFAM" id="SSF46689">
    <property type="entry name" value="Homeodomain-like"/>
    <property type="match status" value="1"/>
</dbReference>
<feature type="domain" description="HTH araC/xylS-type" evidence="5">
    <location>
        <begin position="284"/>
        <end position="385"/>
    </location>
</feature>
<dbReference type="Proteomes" id="UP001232001">
    <property type="component" value="Chromosome"/>
</dbReference>
<dbReference type="InterPro" id="IPR018060">
    <property type="entry name" value="HTH_AraC"/>
</dbReference>
<dbReference type="Gene3D" id="1.10.10.60">
    <property type="entry name" value="Homeodomain-like"/>
    <property type="match status" value="2"/>
</dbReference>
<dbReference type="PROSITE" id="PS01124">
    <property type="entry name" value="HTH_ARAC_FAMILY_2"/>
    <property type="match status" value="1"/>
</dbReference>
<feature type="transmembrane region" description="Helical" evidence="4">
    <location>
        <begin position="102"/>
        <end position="122"/>
    </location>
</feature>
<keyword evidence="4" id="KW-1133">Transmembrane helix</keyword>
<feature type="transmembrane region" description="Helical" evidence="4">
    <location>
        <begin position="213"/>
        <end position="231"/>
    </location>
</feature>
<dbReference type="SMART" id="SM00342">
    <property type="entry name" value="HTH_ARAC"/>
    <property type="match status" value="1"/>
</dbReference>
<evidence type="ECO:0000256" key="3">
    <source>
        <dbReference type="ARBA" id="ARBA00023163"/>
    </source>
</evidence>
<reference evidence="6 7" key="1">
    <citation type="submission" date="2023-04" db="EMBL/GenBank/DDBJ databases">
        <title>Tenacibaculum tangerinum sp. nov., isolated from sea tidal flat of South Korea.</title>
        <authorList>
            <person name="Lee S.H."/>
            <person name="Kim J.-J."/>
        </authorList>
    </citation>
    <scope>NUCLEOTIDE SEQUENCE [LARGE SCALE GENOMIC DNA]</scope>
    <source>
        <strain evidence="6 7">GRR-S3-23</strain>
    </source>
</reference>
<evidence type="ECO:0000313" key="6">
    <source>
        <dbReference type="EMBL" id="WGH75831.1"/>
    </source>
</evidence>
<dbReference type="EMBL" id="CP122539">
    <property type="protein sequence ID" value="WGH75831.1"/>
    <property type="molecule type" value="Genomic_DNA"/>
</dbReference>
<keyword evidence="7" id="KW-1185">Reference proteome</keyword>
<protein>
    <submittedName>
        <fullName evidence="6">Helix-turn-helix domain-containing protein</fullName>
    </submittedName>
</protein>
<evidence type="ECO:0000259" key="5">
    <source>
        <dbReference type="PROSITE" id="PS01124"/>
    </source>
</evidence>
<gene>
    <name evidence="6" type="ORF">P8625_01320</name>
</gene>
<feature type="transmembrane region" description="Helical" evidence="4">
    <location>
        <begin position="182"/>
        <end position="201"/>
    </location>
</feature>
<keyword evidence="2" id="KW-0238">DNA-binding</keyword>
<dbReference type="RefSeq" id="WP_279651704.1">
    <property type="nucleotide sequence ID" value="NZ_CP122539.1"/>
</dbReference>
<feature type="transmembrane region" description="Helical" evidence="4">
    <location>
        <begin position="38"/>
        <end position="56"/>
    </location>
</feature>
<keyword evidence="4" id="KW-0812">Transmembrane</keyword>
<dbReference type="Pfam" id="PF12833">
    <property type="entry name" value="HTH_18"/>
    <property type="match status" value="1"/>
</dbReference>
<feature type="transmembrane region" description="Helical" evidence="4">
    <location>
        <begin position="142"/>
        <end position="161"/>
    </location>
</feature>
<accession>A0ABY8L3I6</accession>
<dbReference type="InterPro" id="IPR018062">
    <property type="entry name" value="HTH_AraC-typ_CS"/>
</dbReference>
<keyword evidence="4" id="KW-0472">Membrane</keyword>
<sequence length="388" mass="45538">MTVADLFNLFLLISAIHGFAFSIILFCSKNGREKSMVYLNLLILVISLNNIQSWALERGLLQNKFELVYMQFSWHFLAMPFLYMFLIHYLNLAKKSFNILKIVIPVFLLLVIAQISFVVYYSDSASEERLEYIYKRYSSLEELFSMLTSVGIFIYSMYILYKKEKLFPKILSYDNLKWLYTFFILSTIGYLLWIIALTVTIRSNFDNFLVSYYPLRIFTTVLIYWLGYQGLRQIRLLKEREKIRASLLIDLNGNFNIDTINLSSEKNCSDHHLEKQKEQFIQIDTFIKSQKKFLLNKYTLQDLSKDIELSSSTLSSIINNIAKKSFTDYLNEMRVNLAKKLLLDPDYGEYTITSIGLESGFNSKSTFYTVFKKYTGHTPVEFKNSTKT</sequence>
<proteinExistence type="predicted"/>
<evidence type="ECO:0000256" key="4">
    <source>
        <dbReference type="SAM" id="Phobius"/>
    </source>
</evidence>
<feature type="transmembrane region" description="Helical" evidence="4">
    <location>
        <begin position="6"/>
        <end position="26"/>
    </location>
</feature>
<feature type="transmembrane region" description="Helical" evidence="4">
    <location>
        <begin position="68"/>
        <end position="90"/>
    </location>
</feature>
<evidence type="ECO:0000313" key="7">
    <source>
        <dbReference type="Proteomes" id="UP001232001"/>
    </source>
</evidence>
<name>A0ABY8L3I6_9FLAO</name>
<dbReference type="PANTHER" id="PTHR43280">
    <property type="entry name" value="ARAC-FAMILY TRANSCRIPTIONAL REGULATOR"/>
    <property type="match status" value="1"/>
</dbReference>
<keyword evidence="1" id="KW-0805">Transcription regulation</keyword>
<keyword evidence="3" id="KW-0804">Transcription</keyword>